<comment type="caution">
    <text evidence="1">The sequence shown here is derived from an EMBL/GenBank/DDBJ whole genome shotgun (WGS) entry which is preliminary data.</text>
</comment>
<dbReference type="Proteomes" id="UP000637788">
    <property type="component" value="Unassembled WGS sequence"/>
</dbReference>
<sequence>MPSYDSSRGRFRLSGKHLAVLGYMTDGEQVATDLMTPQQGLIESGLIDSDGNISILLAPLISALTDPTVTITVESLGEFGRLHHGLVIGDGFAFSHESWPGEEEVEYVQLEPIMLVWALARMVNLQPSDLPQGEINAIDSKMSVLDAGLATLNSSPNFEADSATQKIREELSAQGLLEPELSTLSALLAELRSSWRMIATWQGEDEGRAGLKSRGFAIWDCGPLGYWHRELPAEPILHGQISPESPLRLVRVEAKQVWEMITNVFPGSGEFATP</sequence>
<protein>
    <submittedName>
        <fullName evidence="1">Uncharacterized protein</fullName>
    </submittedName>
</protein>
<evidence type="ECO:0000313" key="2">
    <source>
        <dbReference type="Proteomes" id="UP000637788"/>
    </source>
</evidence>
<dbReference type="RefSeq" id="WP_189325927.1">
    <property type="nucleotide sequence ID" value="NZ_BMPQ01000026.1"/>
</dbReference>
<gene>
    <name evidence="1" type="ORF">GCM10010094_71880</name>
</gene>
<name>A0A917RC90_9ACTN</name>
<keyword evidence="2" id="KW-1185">Reference proteome</keyword>
<dbReference type="AlphaFoldDB" id="A0A917RC90"/>
<accession>A0A917RC90</accession>
<organism evidence="1 2">
    <name type="scientific">Streptomyces flaveus</name>
    <dbReference type="NCBI Taxonomy" id="66370"/>
    <lineage>
        <taxon>Bacteria</taxon>
        <taxon>Bacillati</taxon>
        <taxon>Actinomycetota</taxon>
        <taxon>Actinomycetes</taxon>
        <taxon>Kitasatosporales</taxon>
        <taxon>Streptomycetaceae</taxon>
        <taxon>Streptomyces</taxon>
        <taxon>Streptomyces aurantiacus group</taxon>
    </lineage>
</organism>
<reference evidence="1" key="2">
    <citation type="submission" date="2020-09" db="EMBL/GenBank/DDBJ databases">
        <authorList>
            <person name="Sun Q."/>
            <person name="Ohkuma M."/>
        </authorList>
    </citation>
    <scope>NUCLEOTIDE SEQUENCE</scope>
    <source>
        <strain evidence="1">JCM 3035</strain>
    </source>
</reference>
<dbReference type="EMBL" id="BMPQ01000026">
    <property type="protein sequence ID" value="GGL00823.1"/>
    <property type="molecule type" value="Genomic_DNA"/>
</dbReference>
<proteinExistence type="predicted"/>
<reference evidence="1" key="1">
    <citation type="journal article" date="2014" name="Int. J. Syst. Evol. Microbiol.">
        <title>Complete genome sequence of Corynebacterium casei LMG S-19264T (=DSM 44701T), isolated from a smear-ripened cheese.</title>
        <authorList>
            <consortium name="US DOE Joint Genome Institute (JGI-PGF)"/>
            <person name="Walter F."/>
            <person name="Albersmeier A."/>
            <person name="Kalinowski J."/>
            <person name="Ruckert C."/>
        </authorList>
    </citation>
    <scope>NUCLEOTIDE SEQUENCE</scope>
    <source>
        <strain evidence="1">JCM 3035</strain>
    </source>
</reference>
<evidence type="ECO:0000313" key="1">
    <source>
        <dbReference type="EMBL" id="GGL00823.1"/>
    </source>
</evidence>